<keyword evidence="2" id="KW-1185">Reference proteome</keyword>
<accession>A0ACB6RIX4</accession>
<gene>
    <name evidence="1" type="ORF">BDR25DRAFT_251030</name>
</gene>
<proteinExistence type="predicted"/>
<evidence type="ECO:0000313" key="1">
    <source>
        <dbReference type="EMBL" id="KAF2478295.1"/>
    </source>
</evidence>
<sequence length="493" mass="55899">MADASKTTGPQPAKPKRLVLCFDGTGNKFLGNEADTNIVKLYQLLDRRNPDQYHYYQPGIGTYIENDTSNASSGGGLWHRIKASVYSSIDQGIATSFVDHVVAGYRFLMRYYSEGDQIYIFGFSRGAYTARFLAEMVYKIGLLSRGNEEMVKFAWNTFSDYQRTKGNVPQTREDIARVEFMRKFRQTFCHVNAEGKPVNVYFLGLFDCVNSVGTFELPMHQKSYEVIASPPARWIRHAISIHERRLKFKPALFNIDDDAAKTYECDVKEVWFSGNHGDVGGGWGLADDQKKLLSDIPLQWMLQELDQLPDEGKLAWKKPRILSSTPEPPEKRGWFASIFFKGPLSPHEARLKTSKPHDVLAFGGGISRFGTIGWWVLEVLPFFSRLELEDGKWVPRHFPPNLGASRDIPSKAIIHPSVEAMYRAGVLTTDQMPVLGGTESETQKLFRVKAFTSTWDTLRKTRAKEAKDQNLEQLEAKCWDNVGNVAARNWSLA</sequence>
<organism evidence="1 2">
    <name type="scientific">Lindgomyces ingoldianus</name>
    <dbReference type="NCBI Taxonomy" id="673940"/>
    <lineage>
        <taxon>Eukaryota</taxon>
        <taxon>Fungi</taxon>
        <taxon>Dikarya</taxon>
        <taxon>Ascomycota</taxon>
        <taxon>Pezizomycotina</taxon>
        <taxon>Dothideomycetes</taxon>
        <taxon>Pleosporomycetidae</taxon>
        <taxon>Pleosporales</taxon>
        <taxon>Lindgomycetaceae</taxon>
        <taxon>Lindgomyces</taxon>
    </lineage>
</organism>
<dbReference type="EMBL" id="MU003492">
    <property type="protein sequence ID" value="KAF2478295.1"/>
    <property type="molecule type" value="Genomic_DNA"/>
</dbReference>
<reference evidence="1" key="1">
    <citation type="journal article" date="2020" name="Stud. Mycol.">
        <title>101 Dothideomycetes genomes: a test case for predicting lifestyles and emergence of pathogens.</title>
        <authorList>
            <person name="Haridas S."/>
            <person name="Albert R."/>
            <person name="Binder M."/>
            <person name="Bloem J."/>
            <person name="Labutti K."/>
            <person name="Salamov A."/>
            <person name="Andreopoulos B."/>
            <person name="Baker S."/>
            <person name="Barry K."/>
            <person name="Bills G."/>
            <person name="Bluhm B."/>
            <person name="Cannon C."/>
            <person name="Castanera R."/>
            <person name="Culley D."/>
            <person name="Daum C."/>
            <person name="Ezra D."/>
            <person name="Gonzalez J."/>
            <person name="Henrissat B."/>
            <person name="Kuo A."/>
            <person name="Liang C."/>
            <person name="Lipzen A."/>
            <person name="Lutzoni F."/>
            <person name="Magnuson J."/>
            <person name="Mondo S."/>
            <person name="Nolan M."/>
            <person name="Ohm R."/>
            <person name="Pangilinan J."/>
            <person name="Park H.-J."/>
            <person name="Ramirez L."/>
            <person name="Alfaro M."/>
            <person name="Sun H."/>
            <person name="Tritt A."/>
            <person name="Yoshinaga Y."/>
            <person name="Zwiers L.-H."/>
            <person name="Turgeon B."/>
            <person name="Goodwin S."/>
            <person name="Spatafora J."/>
            <person name="Crous P."/>
            <person name="Grigoriev I."/>
        </authorList>
    </citation>
    <scope>NUCLEOTIDE SEQUENCE</scope>
    <source>
        <strain evidence="1">ATCC 200398</strain>
    </source>
</reference>
<comment type="caution">
    <text evidence="1">The sequence shown here is derived from an EMBL/GenBank/DDBJ whole genome shotgun (WGS) entry which is preliminary data.</text>
</comment>
<protein>
    <submittedName>
        <fullName evidence="1">Uncharacterized protein</fullName>
    </submittedName>
</protein>
<dbReference type="Proteomes" id="UP000799755">
    <property type="component" value="Unassembled WGS sequence"/>
</dbReference>
<name>A0ACB6RIX4_9PLEO</name>
<evidence type="ECO:0000313" key="2">
    <source>
        <dbReference type="Proteomes" id="UP000799755"/>
    </source>
</evidence>